<feature type="transmembrane region" description="Helical" evidence="1">
    <location>
        <begin position="127"/>
        <end position="152"/>
    </location>
</feature>
<dbReference type="InterPro" id="IPR009936">
    <property type="entry name" value="DUF1468"/>
</dbReference>
<accession>A0ABW4KEQ2</accession>
<dbReference type="Pfam" id="PF07331">
    <property type="entry name" value="TctB"/>
    <property type="match status" value="1"/>
</dbReference>
<dbReference type="EMBL" id="JBHUEO010000004">
    <property type="protein sequence ID" value="MFD1705548.1"/>
    <property type="molecule type" value="Genomic_DNA"/>
</dbReference>
<keyword evidence="1" id="KW-0472">Membrane</keyword>
<sequence length="154" mass="17780">MIQKSKIDLLSSCLLLLLASIILWETRGLSEVSYIFPRTVGIILLLLSSVYFVKSLVSKDTRQYFTHMDRRKIILIALSMAGYVLFIVIAGFWPASILYITVTAWYLQRDEPLKSRRRVFTQSLSVAFIFSTAFYLLFRYVFFVPLPVSIFVSS</sequence>
<feature type="domain" description="DUF1468" evidence="2">
    <location>
        <begin position="13"/>
        <end position="147"/>
    </location>
</feature>
<feature type="transmembrane region" description="Helical" evidence="1">
    <location>
        <begin position="7"/>
        <end position="24"/>
    </location>
</feature>
<comment type="caution">
    <text evidence="3">The sequence shown here is derived from an EMBL/GenBank/DDBJ whole genome shotgun (WGS) entry which is preliminary data.</text>
</comment>
<protein>
    <submittedName>
        <fullName evidence="3">Tripartite tricarboxylate transporter TctB family protein</fullName>
    </submittedName>
</protein>
<keyword evidence="1" id="KW-0812">Transmembrane</keyword>
<reference evidence="4" key="1">
    <citation type="journal article" date="2019" name="Int. J. Syst. Evol. Microbiol.">
        <title>The Global Catalogue of Microorganisms (GCM) 10K type strain sequencing project: providing services to taxonomists for standard genome sequencing and annotation.</title>
        <authorList>
            <consortium name="The Broad Institute Genomics Platform"/>
            <consortium name="The Broad Institute Genome Sequencing Center for Infectious Disease"/>
            <person name="Wu L."/>
            <person name="Ma J."/>
        </authorList>
    </citation>
    <scope>NUCLEOTIDE SEQUENCE [LARGE SCALE GENOMIC DNA]</scope>
    <source>
        <strain evidence="4">CGMCC 1.12295</strain>
    </source>
</reference>
<evidence type="ECO:0000313" key="3">
    <source>
        <dbReference type="EMBL" id="MFD1705548.1"/>
    </source>
</evidence>
<evidence type="ECO:0000259" key="2">
    <source>
        <dbReference type="Pfam" id="PF07331"/>
    </source>
</evidence>
<keyword evidence="1" id="KW-1133">Transmembrane helix</keyword>
<dbReference type="RefSeq" id="WP_380772048.1">
    <property type="nucleotide sequence ID" value="NZ_JBHUEO010000004.1"/>
</dbReference>
<gene>
    <name evidence="3" type="ORF">ACFSCZ_02125</name>
</gene>
<feature type="transmembrane region" description="Helical" evidence="1">
    <location>
        <begin position="74"/>
        <end position="107"/>
    </location>
</feature>
<feature type="transmembrane region" description="Helical" evidence="1">
    <location>
        <begin position="36"/>
        <end position="53"/>
    </location>
</feature>
<name>A0ABW4KEQ2_9BACI</name>
<organism evidence="3 4">
    <name type="scientific">Siminovitchia sediminis</name>
    <dbReference type="NCBI Taxonomy" id="1274353"/>
    <lineage>
        <taxon>Bacteria</taxon>
        <taxon>Bacillati</taxon>
        <taxon>Bacillota</taxon>
        <taxon>Bacilli</taxon>
        <taxon>Bacillales</taxon>
        <taxon>Bacillaceae</taxon>
        <taxon>Siminovitchia</taxon>
    </lineage>
</organism>
<evidence type="ECO:0000313" key="4">
    <source>
        <dbReference type="Proteomes" id="UP001597301"/>
    </source>
</evidence>
<keyword evidence="4" id="KW-1185">Reference proteome</keyword>
<evidence type="ECO:0000256" key="1">
    <source>
        <dbReference type="SAM" id="Phobius"/>
    </source>
</evidence>
<dbReference type="Proteomes" id="UP001597301">
    <property type="component" value="Unassembled WGS sequence"/>
</dbReference>
<proteinExistence type="predicted"/>